<protein>
    <recommendedName>
        <fullName evidence="3">Peptidase A2 domain-containing protein</fullName>
    </recommendedName>
</protein>
<dbReference type="InterPro" id="IPR018061">
    <property type="entry name" value="Retropepsins"/>
</dbReference>
<dbReference type="InterPro" id="IPR001995">
    <property type="entry name" value="Peptidase_A2_cat"/>
</dbReference>
<reference evidence="4 5" key="1">
    <citation type="journal article" date="2020" name="Genome Biol. Evol.">
        <title>Comparative genomics of strictly vertically transmitted, feminizing microsporidia endosymbionts of amphipod crustaceans.</title>
        <authorList>
            <person name="Cormier A."/>
            <person name="Chebbi M.A."/>
            <person name="Giraud I."/>
            <person name="Wattier R."/>
            <person name="Teixeira M."/>
            <person name="Gilbert C."/>
            <person name="Rigaud T."/>
            <person name="Cordaux R."/>
        </authorList>
    </citation>
    <scope>NUCLEOTIDE SEQUENCE [LARGE SCALE GENOMIC DNA]</scope>
    <source>
        <strain evidence="4 5">Ou3-Ou53</strain>
    </source>
</reference>
<dbReference type="SUPFAM" id="SSF50630">
    <property type="entry name" value="Acid proteases"/>
    <property type="match status" value="1"/>
</dbReference>
<proteinExistence type="predicted"/>
<evidence type="ECO:0000259" key="3">
    <source>
        <dbReference type="PROSITE" id="PS50175"/>
    </source>
</evidence>
<evidence type="ECO:0000313" key="4">
    <source>
        <dbReference type="EMBL" id="KAF9761365.1"/>
    </source>
</evidence>
<sequence>MGNPFFVTRIINGKVKPILLDTGADVSLIGVDDLENAKEELNKYEGIVRSASGESIKTMGQKRKAILVIGDQTIQFSPLAMNKCKYIIVGADVITKRPELLSELLKKMGAQKRVIKTINQVKGKSIKEVFSEIFKTDIGDLNLCTMGTHAIRTMKDAPFCKRNGRIPISQEAIIEEEIEKKLAFWDNKVEQVPLVQLGGHGGEAGWKMEDVYRLPKTKFNYHQG</sequence>
<gene>
    <name evidence="4" type="ORF">NGRA_2694</name>
</gene>
<keyword evidence="1" id="KW-0645">Protease</keyword>
<dbReference type="AlphaFoldDB" id="A0A9P6KXY2"/>
<keyword evidence="5" id="KW-1185">Reference proteome</keyword>
<dbReference type="Gene3D" id="2.40.70.10">
    <property type="entry name" value="Acid Proteases"/>
    <property type="match status" value="1"/>
</dbReference>
<name>A0A9P6KXY2_9MICR</name>
<dbReference type="InterPro" id="IPR021109">
    <property type="entry name" value="Peptidase_aspartic_dom_sf"/>
</dbReference>
<keyword evidence="1" id="KW-0064">Aspartyl protease</keyword>
<evidence type="ECO:0000313" key="5">
    <source>
        <dbReference type="Proteomes" id="UP000740883"/>
    </source>
</evidence>
<dbReference type="Proteomes" id="UP000740883">
    <property type="component" value="Unassembled WGS sequence"/>
</dbReference>
<feature type="domain" description="Peptidase A2" evidence="3">
    <location>
        <begin position="16"/>
        <end position="93"/>
    </location>
</feature>
<keyword evidence="2" id="KW-0378">Hydrolase</keyword>
<evidence type="ECO:0000256" key="1">
    <source>
        <dbReference type="ARBA" id="ARBA00022750"/>
    </source>
</evidence>
<dbReference type="GO" id="GO:0004190">
    <property type="term" value="F:aspartic-type endopeptidase activity"/>
    <property type="evidence" value="ECO:0007669"/>
    <property type="project" value="UniProtKB-KW"/>
</dbReference>
<dbReference type="InterPro" id="IPR001969">
    <property type="entry name" value="Aspartic_peptidase_AS"/>
</dbReference>
<evidence type="ECO:0000256" key="2">
    <source>
        <dbReference type="ARBA" id="ARBA00022801"/>
    </source>
</evidence>
<dbReference type="GO" id="GO:0006508">
    <property type="term" value="P:proteolysis"/>
    <property type="evidence" value="ECO:0007669"/>
    <property type="project" value="InterPro"/>
</dbReference>
<dbReference type="PROSITE" id="PS50175">
    <property type="entry name" value="ASP_PROT_RETROV"/>
    <property type="match status" value="1"/>
</dbReference>
<dbReference type="PROSITE" id="PS00141">
    <property type="entry name" value="ASP_PROTEASE"/>
    <property type="match status" value="1"/>
</dbReference>
<accession>A0A9P6KXY2</accession>
<dbReference type="Pfam" id="PF00077">
    <property type="entry name" value="RVP"/>
    <property type="match status" value="1"/>
</dbReference>
<organism evidence="4 5">
    <name type="scientific">Nosema granulosis</name>
    <dbReference type="NCBI Taxonomy" id="83296"/>
    <lineage>
        <taxon>Eukaryota</taxon>
        <taxon>Fungi</taxon>
        <taxon>Fungi incertae sedis</taxon>
        <taxon>Microsporidia</taxon>
        <taxon>Nosematidae</taxon>
        <taxon>Nosema</taxon>
    </lineage>
</organism>
<comment type="caution">
    <text evidence="4">The sequence shown here is derived from an EMBL/GenBank/DDBJ whole genome shotgun (WGS) entry which is preliminary data.</text>
</comment>
<dbReference type="EMBL" id="SBJO01000352">
    <property type="protein sequence ID" value="KAF9761365.1"/>
    <property type="molecule type" value="Genomic_DNA"/>
</dbReference>